<dbReference type="InterPro" id="IPR050482">
    <property type="entry name" value="Sensor_HK_TwoCompSys"/>
</dbReference>
<feature type="transmembrane region" description="Helical" evidence="6">
    <location>
        <begin position="303"/>
        <end position="324"/>
    </location>
</feature>
<evidence type="ECO:0000256" key="3">
    <source>
        <dbReference type="ARBA" id="ARBA00022777"/>
    </source>
</evidence>
<evidence type="ECO:0000313" key="8">
    <source>
        <dbReference type="EMBL" id="TYS63941.1"/>
    </source>
</evidence>
<keyword evidence="6" id="KW-1133">Transmembrane helix</keyword>
<feature type="transmembrane region" description="Helical" evidence="6">
    <location>
        <begin position="172"/>
        <end position="192"/>
    </location>
</feature>
<protein>
    <recommendedName>
        <fullName evidence="7">Histidine kinase domain-containing protein</fullName>
    </recommendedName>
</protein>
<evidence type="ECO:0000256" key="6">
    <source>
        <dbReference type="SAM" id="Phobius"/>
    </source>
</evidence>
<feature type="transmembrane region" description="Helical" evidence="6">
    <location>
        <begin position="116"/>
        <end position="138"/>
    </location>
</feature>
<dbReference type="Proteomes" id="UP000323732">
    <property type="component" value="Unassembled WGS sequence"/>
</dbReference>
<reference evidence="8 9" key="1">
    <citation type="submission" date="2019-08" db="EMBL/GenBank/DDBJ databases">
        <title>Bacillus genomes from the desert of Cuatro Cienegas, Coahuila.</title>
        <authorList>
            <person name="Olmedo-Alvarez G."/>
        </authorList>
    </citation>
    <scope>NUCLEOTIDE SEQUENCE [LARGE SCALE GENOMIC DNA]</scope>
    <source>
        <strain evidence="8 9">CH37_1T</strain>
    </source>
</reference>
<dbReference type="Pfam" id="PF02518">
    <property type="entry name" value="HATPase_c"/>
    <property type="match status" value="1"/>
</dbReference>
<dbReference type="AlphaFoldDB" id="A0A5D4SMJ3"/>
<proteinExistence type="predicted"/>
<evidence type="ECO:0000313" key="9">
    <source>
        <dbReference type="Proteomes" id="UP000323732"/>
    </source>
</evidence>
<feature type="transmembrane region" description="Helical" evidence="6">
    <location>
        <begin position="147"/>
        <end position="166"/>
    </location>
</feature>
<evidence type="ECO:0000256" key="4">
    <source>
        <dbReference type="ARBA" id="ARBA00022840"/>
    </source>
</evidence>
<feature type="domain" description="Histidine kinase" evidence="7">
    <location>
        <begin position="684"/>
        <end position="774"/>
    </location>
</feature>
<dbReference type="RefSeq" id="WP_148949815.1">
    <property type="nucleotide sequence ID" value="NZ_VTES01000003.1"/>
</dbReference>
<dbReference type="GO" id="GO:0005524">
    <property type="term" value="F:ATP binding"/>
    <property type="evidence" value="ECO:0007669"/>
    <property type="project" value="UniProtKB-KW"/>
</dbReference>
<dbReference type="EMBL" id="VTES01000003">
    <property type="protein sequence ID" value="TYS63941.1"/>
    <property type="molecule type" value="Genomic_DNA"/>
</dbReference>
<sequence length="778" mass="90508">MKILIKFTDVLIPIFLSLGLAGYFMAIVLKFPLVGIEVAEKNNQWIVNKVYENGWAWSQPIEEGDKVELVNGKNPGEHSTVRHFNRVEMAKSITLSDQQLNTHTFSISYSHLDIQYMIYLFFPFLFAYTNISLSIFLYQKEKKEKSAVLLIYFLLAIGICYLSASVSARGDMIGRISNTITLSGSIILFMHFLKRYLLKFNLEFIKTNSLRLLYFLNFIVVITTLISLILRINLYAGPIQLCLFLLLICYLLFQLIRFSIKNKNNKGNNVLKILWITLFSAFSPFVFLYVLPHIISRKEIVSAEITAVFLIIIPIVFVYLQLAEKLFDFEFLLNRLRYYALLSFPFSVVTVFLVRLVTRIELFSSLSVFVFFLIFMCTTLFLYIKEYIDYKIRHHLFSQKSNFDTSLYTFFQRAKYETKVNSLITNLMNEIRDVLMVKKVFYFEVITKDDGTAWLLKNKNDYPLFYQNAIEKISWDTYQFGSLHEMMDGYGIIIGGDRSNKDVIFFGLKRFKTSLNIQERIWLETLAYFSSILLENFQLIEGLFEKIENYKEGAKTENVNYPYWFSRIMFSLSEKERTNLSIDLHDSVLQEQLQLLRAVEKIKGKASDGSLKNELAELKERMLDNIHLIRETCNELRPPFLNELGIIQSIQNLIEHTKLRCDFILKSDLDHSIQVLDKDYELTLYRVVQELLNNAMKHSLASEVKISLRKTNQVLYLSYSDNGKGIDMKQLNDSFKTMGIFSIKERIKSIGGTIEFVSAPGKGMRVSIEIKTGGNEVD</sequence>
<evidence type="ECO:0000256" key="1">
    <source>
        <dbReference type="ARBA" id="ARBA00022679"/>
    </source>
</evidence>
<dbReference type="PROSITE" id="PS50109">
    <property type="entry name" value="HIS_KIN"/>
    <property type="match status" value="1"/>
</dbReference>
<feature type="transmembrane region" description="Helical" evidence="6">
    <location>
        <begin position="270"/>
        <end position="291"/>
    </location>
</feature>
<name>A0A5D4SMJ3_9BACI</name>
<accession>A0A5D4SMJ3</accession>
<evidence type="ECO:0000256" key="5">
    <source>
        <dbReference type="ARBA" id="ARBA00023012"/>
    </source>
</evidence>
<dbReference type="CDD" id="cd16917">
    <property type="entry name" value="HATPase_UhpB-NarQ-NarX-like"/>
    <property type="match status" value="1"/>
</dbReference>
<dbReference type="PANTHER" id="PTHR24421">
    <property type="entry name" value="NITRATE/NITRITE SENSOR PROTEIN NARX-RELATED"/>
    <property type="match status" value="1"/>
</dbReference>
<keyword evidence="6" id="KW-0812">Transmembrane</keyword>
<dbReference type="PANTHER" id="PTHR24421:SF60">
    <property type="entry name" value="SENSOR HISTIDINE KINASE COMP"/>
    <property type="match status" value="1"/>
</dbReference>
<dbReference type="InterPro" id="IPR005467">
    <property type="entry name" value="His_kinase_dom"/>
</dbReference>
<gene>
    <name evidence="8" type="ORF">FZD47_10570</name>
</gene>
<feature type="transmembrane region" description="Helical" evidence="6">
    <location>
        <begin position="212"/>
        <end position="232"/>
    </location>
</feature>
<keyword evidence="3" id="KW-0418">Kinase</keyword>
<dbReference type="Gene3D" id="3.30.565.10">
    <property type="entry name" value="Histidine kinase-like ATPase, C-terminal domain"/>
    <property type="match status" value="1"/>
</dbReference>
<feature type="transmembrane region" description="Helical" evidence="6">
    <location>
        <begin position="238"/>
        <end position="258"/>
    </location>
</feature>
<dbReference type="GO" id="GO:0000160">
    <property type="term" value="P:phosphorelay signal transduction system"/>
    <property type="evidence" value="ECO:0007669"/>
    <property type="project" value="UniProtKB-KW"/>
</dbReference>
<keyword evidence="1" id="KW-0808">Transferase</keyword>
<dbReference type="SUPFAM" id="SSF55874">
    <property type="entry name" value="ATPase domain of HSP90 chaperone/DNA topoisomerase II/histidine kinase"/>
    <property type="match status" value="1"/>
</dbReference>
<feature type="transmembrane region" description="Helical" evidence="6">
    <location>
        <begin position="12"/>
        <end position="33"/>
    </location>
</feature>
<keyword evidence="6" id="KW-0472">Membrane</keyword>
<comment type="caution">
    <text evidence="8">The sequence shown here is derived from an EMBL/GenBank/DDBJ whole genome shotgun (WGS) entry which is preliminary data.</text>
</comment>
<dbReference type="SMART" id="SM00387">
    <property type="entry name" value="HATPase_c"/>
    <property type="match status" value="1"/>
</dbReference>
<feature type="transmembrane region" description="Helical" evidence="6">
    <location>
        <begin position="336"/>
        <end position="356"/>
    </location>
</feature>
<keyword evidence="2" id="KW-0547">Nucleotide-binding</keyword>
<feature type="transmembrane region" description="Helical" evidence="6">
    <location>
        <begin position="362"/>
        <end position="384"/>
    </location>
</feature>
<dbReference type="InterPro" id="IPR036890">
    <property type="entry name" value="HATPase_C_sf"/>
</dbReference>
<organism evidence="8 9">
    <name type="scientific">Bacillus infantis</name>
    <dbReference type="NCBI Taxonomy" id="324767"/>
    <lineage>
        <taxon>Bacteria</taxon>
        <taxon>Bacillati</taxon>
        <taxon>Bacillota</taxon>
        <taxon>Bacilli</taxon>
        <taxon>Bacillales</taxon>
        <taxon>Bacillaceae</taxon>
        <taxon>Bacillus</taxon>
    </lineage>
</organism>
<dbReference type="GO" id="GO:0016301">
    <property type="term" value="F:kinase activity"/>
    <property type="evidence" value="ECO:0007669"/>
    <property type="project" value="UniProtKB-KW"/>
</dbReference>
<keyword evidence="4" id="KW-0067">ATP-binding</keyword>
<evidence type="ECO:0000256" key="2">
    <source>
        <dbReference type="ARBA" id="ARBA00022741"/>
    </source>
</evidence>
<dbReference type="InterPro" id="IPR003594">
    <property type="entry name" value="HATPase_dom"/>
</dbReference>
<keyword evidence="5" id="KW-0902">Two-component regulatory system</keyword>
<evidence type="ECO:0000259" key="7">
    <source>
        <dbReference type="PROSITE" id="PS50109"/>
    </source>
</evidence>